<evidence type="ECO:0000313" key="2">
    <source>
        <dbReference type="Proteomes" id="UP000029223"/>
    </source>
</evidence>
<accession>A0ABQ0JLN6</accession>
<proteinExistence type="predicted"/>
<reference evidence="2" key="1">
    <citation type="submission" date="2014-09" db="EMBL/GenBank/DDBJ databases">
        <title>Vibrio variabilis JCM 19239. (C206) whole genome shotgun sequence.</title>
        <authorList>
            <person name="Sawabe T."/>
            <person name="Meirelles P."/>
            <person name="Nakanishi M."/>
            <person name="Sayaka M."/>
            <person name="Hattori M."/>
            <person name="Ohkuma M."/>
        </authorList>
    </citation>
    <scope>NUCLEOTIDE SEQUENCE [LARGE SCALE GENOMIC DNA]</scope>
    <source>
        <strain evidence="2">JCM 19239</strain>
    </source>
</reference>
<dbReference type="EMBL" id="BBMS01000070">
    <property type="protein sequence ID" value="GAL29653.1"/>
    <property type="molecule type" value="Genomic_DNA"/>
</dbReference>
<keyword evidence="2" id="KW-1185">Reference proteome</keyword>
<comment type="caution">
    <text evidence="1">The sequence shown here is derived from an EMBL/GenBank/DDBJ whole genome shotgun (WGS) entry which is preliminary data.</text>
</comment>
<name>A0ABQ0JLN6_9VIBR</name>
<gene>
    <name evidence="1" type="ORF">JCM19239_2581</name>
</gene>
<evidence type="ECO:0000313" key="1">
    <source>
        <dbReference type="EMBL" id="GAL29653.1"/>
    </source>
</evidence>
<protein>
    <submittedName>
        <fullName evidence="1">Uncharacterized protein</fullName>
    </submittedName>
</protein>
<dbReference type="Proteomes" id="UP000029223">
    <property type="component" value="Unassembled WGS sequence"/>
</dbReference>
<organism evidence="1 2">
    <name type="scientific">Vibrio variabilis</name>
    <dbReference type="NCBI Taxonomy" id="990271"/>
    <lineage>
        <taxon>Bacteria</taxon>
        <taxon>Pseudomonadati</taxon>
        <taxon>Pseudomonadota</taxon>
        <taxon>Gammaproteobacteria</taxon>
        <taxon>Vibrionales</taxon>
        <taxon>Vibrionaceae</taxon>
        <taxon>Vibrio</taxon>
    </lineage>
</organism>
<sequence>MLAIAFAPASLANVQNVELRLFSQPTLLAGNGRYKQAAEQYHRLSIQILASESKLGTDKMWQYAGSQKRSRRFVPT</sequence>